<dbReference type="Proteomes" id="UP000287651">
    <property type="component" value="Unassembled WGS sequence"/>
</dbReference>
<protein>
    <submittedName>
        <fullName evidence="1">Uncharacterized protein</fullName>
    </submittedName>
</protein>
<reference evidence="1 2" key="1">
    <citation type="journal article" date="2014" name="Agronomy (Basel)">
        <title>A Draft Genome Sequence for Ensete ventricosum, the Drought-Tolerant Tree Against Hunger.</title>
        <authorList>
            <person name="Harrison J."/>
            <person name="Moore K.A."/>
            <person name="Paszkiewicz K."/>
            <person name="Jones T."/>
            <person name="Grant M."/>
            <person name="Ambacheew D."/>
            <person name="Muzemil S."/>
            <person name="Studholme D.J."/>
        </authorList>
    </citation>
    <scope>NUCLEOTIDE SEQUENCE [LARGE SCALE GENOMIC DNA]</scope>
</reference>
<dbReference type="EMBL" id="AMZH03039819">
    <property type="protein sequence ID" value="RRT31438.1"/>
    <property type="molecule type" value="Genomic_DNA"/>
</dbReference>
<sequence>MVSRKNATVINFGRVEFRSVFRASSRKFKILVFHVLFAQGKSYKHAFAKKYDGHKVCTKSRASRVSICFSCTVSKIQNTGHSRCTSPW</sequence>
<evidence type="ECO:0000313" key="1">
    <source>
        <dbReference type="EMBL" id="RRT31438.1"/>
    </source>
</evidence>
<accession>A0A426WW53</accession>
<organism evidence="1 2">
    <name type="scientific">Ensete ventricosum</name>
    <name type="common">Abyssinian banana</name>
    <name type="synonym">Musa ensete</name>
    <dbReference type="NCBI Taxonomy" id="4639"/>
    <lineage>
        <taxon>Eukaryota</taxon>
        <taxon>Viridiplantae</taxon>
        <taxon>Streptophyta</taxon>
        <taxon>Embryophyta</taxon>
        <taxon>Tracheophyta</taxon>
        <taxon>Spermatophyta</taxon>
        <taxon>Magnoliopsida</taxon>
        <taxon>Liliopsida</taxon>
        <taxon>Zingiberales</taxon>
        <taxon>Musaceae</taxon>
        <taxon>Ensete</taxon>
    </lineage>
</organism>
<evidence type="ECO:0000313" key="2">
    <source>
        <dbReference type="Proteomes" id="UP000287651"/>
    </source>
</evidence>
<name>A0A426WW53_ENSVE</name>
<proteinExistence type="predicted"/>
<dbReference type="AlphaFoldDB" id="A0A426WW53"/>
<comment type="caution">
    <text evidence="1">The sequence shown here is derived from an EMBL/GenBank/DDBJ whole genome shotgun (WGS) entry which is preliminary data.</text>
</comment>
<gene>
    <name evidence="1" type="ORF">B296_00053916</name>
</gene>